<dbReference type="EMBL" id="JBJJXI010000116">
    <property type="protein sequence ID" value="KAL3390785.1"/>
    <property type="molecule type" value="Genomic_DNA"/>
</dbReference>
<feature type="repeat" description="ANK" evidence="1">
    <location>
        <begin position="404"/>
        <end position="436"/>
    </location>
</feature>
<evidence type="ECO:0000313" key="3">
    <source>
        <dbReference type="Proteomes" id="UP001627154"/>
    </source>
</evidence>
<dbReference type="InterPro" id="IPR002110">
    <property type="entry name" value="Ankyrin_rpt"/>
</dbReference>
<name>A0ABD2WCP8_9HYME</name>
<dbReference type="Gene3D" id="1.25.40.20">
    <property type="entry name" value="Ankyrin repeat-containing domain"/>
    <property type="match status" value="3"/>
</dbReference>
<reference evidence="2 3" key="1">
    <citation type="journal article" date="2024" name="bioRxiv">
        <title>A reference genome for Trichogramma kaykai: A tiny desert-dwelling parasitoid wasp with competing sex-ratio distorters.</title>
        <authorList>
            <person name="Culotta J."/>
            <person name="Lindsey A.R."/>
        </authorList>
    </citation>
    <scope>NUCLEOTIDE SEQUENCE [LARGE SCALE GENOMIC DNA]</scope>
    <source>
        <strain evidence="2 3">KSX58</strain>
    </source>
</reference>
<dbReference type="Proteomes" id="UP001627154">
    <property type="component" value="Unassembled WGS sequence"/>
</dbReference>
<evidence type="ECO:0000256" key="1">
    <source>
        <dbReference type="PROSITE-ProRule" id="PRU00023"/>
    </source>
</evidence>
<gene>
    <name evidence="2" type="ORF">TKK_014502</name>
</gene>
<dbReference type="PROSITE" id="PS50088">
    <property type="entry name" value="ANK_REPEAT"/>
    <property type="match status" value="5"/>
</dbReference>
<dbReference type="AlphaFoldDB" id="A0ABD2WCP8"/>
<feature type="repeat" description="ANK" evidence="1">
    <location>
        <begin position="142"/>
        <end position="174"/>
    </location>
</feature>
<sequence>MDHLNQENVLKLKSLREKVKWKIERSRDNLLEKLVPLIKDWKGQLPNLQDIFCPKEIDQLLSDCVTRKFRGRYLIAPKRKQFMEFVIRTGYKDKPDDDQDHKPSSRRSTPVHIAFKCFHDLLIVQDLFKIYNRFDVNYTDESGLTHFHVACAYGLDEIVKKFLELGQDPNCVNQETGDTPLLAALDDNNKEVARLLLRSGADPNLANKNGITPLHFICQEESHIDSDLTKMLFELSDDKYQPVQINAQNKWGDTPLHCITKLPFALPDCKEKIFEFLLRLGADPNLANSQGSTPLHLICQRKYRGDDLAELFFEINDDIDQTIQVDARDKFGNTPLYVALYHSNNKVAEILLKRGADSNLANADGWTPLHVMSERNRSIGLTKILFKLSKAKNWPVQVNAREKSGNTPLHSALSYNNHKVATLLLKNGADPNLANEDGETPLHIICMRSCDDDLLEIFFKICNDIKQTVQVNAQDKLGRTSLHYALYYGHKKMTESLLRRGSDPNVANEKGSTPLHVISKANHDNYELVKLFFKINDERKQKLQVDARDKKGRSALQWAVANVLPGVVDVFLDHGADLSSFVFPRTNNFKKCFKSHGIEDIQFKLRSTSGAVPVVECLEKRGYVLDLSDAITIMKLFINQGLFAKSVDVGNNRYDEKEFVNKAKEIMINSSLSLYNLIRLRPEEAVKLLTYTDCLEFSCSKGLLELPEGPKEACTTHLCEIMSRGFFRRWALESFWKLIWYRLPIECCEMIIEPLMNEDLYNICLANKNRNLENSQNNVMKNVKKFNNQSQKICKG</sequence>
<dbReference type="InterPro" id="IPR036770">
    <property type="entry name" value="Ankyrin_rpt-contain_sf"/>
</dbReference>
<feature type="repeat" description="ANK" evidence="1">
    <location>
        <begin position="176"/>
        <end position="208"/>
    </location>
</feature>
<keyword evidence="3" id="KW-1185">Reference proteome</keyword>
<dbReference type="PANTHER" id="PTHR24118">
    <property type="entry name" value="POTE ANKYRIN DOMAIN"/>
    <property type="match status" value="1"/>
</dbReference>
<dbReference type="PROSITE" id="PS50297">
    <property type="entry name" value="ANK_REP_REGION"/>
    <property type="match status" value="4"/>
</dbReference>
<accession>A0ABD2WCP8</accession>
<organism evidence="2 3">
    <name type="scientific">Trichogramma kaykai</name>
    <dbReference type="NCBI Taxonomy" id="54128"/>
    <lineage>
        <taxon>Eukaryota</taxon>
        <taxon>Metazoa</taxon>
        <taxon>Ecdysozoa</taxon>
        <taxon>Arthropoda</taxon>
        <taxon>Hexapoda</taxon>
        <taxon>Insecta</taxon>
        <taxon>Pterygota</taxon>
        <taxon>Neoptera</taxon>
        <taxon>Endopterygota</taxon>
        <taxon>Hymenoptera</taxon>
        <taxon>Apocrita</taxon>
        <taxon>Proctotrupomorpha</taxon>
        <taxon>Chalcidoidea</taxon>
        <taxon>Trichogrammatidae</taxon>
        <taxon>Trichogramma</taxon>
    </lineage>
</organism>
<keyword evidence="1" id="KW-0040">ANK repeat</keyword>
<evidence type="ECO:0000313" key="2">
    <source>
        <dbReference type="EMBL" id="KAL3390785.1"/>
    </source>
</evidence>
<protein>
    <submittedName>
        <fullName evidence="2">Uncharacterized protein</fullName>
    </submittedName>
</protein>
<feature type="repeat" description="ANK" evidence="1">
    <location>
        <begin position="331"/>
        <end position="363"/>
    </location>
</feature>
<dbReference type="SMART" id="SM00248">
    <property type="entry name" value="ANK"/>
    <property type="match status" value="13"/>
</dbReference>
<dbReference type="Pfam" id="PF12796">
    <property type="entry name" value="Ank_2"/>
    <property type="match status" value="3"/>
</dbReference>
<dbReference type="SUPFAM" id="SSF48403">
    <property type="entry name" value="Ankyrin repeat"/>
    <property type="match status" value="2"/>
</dbReference>
<proteinExistence type="predicted"/>
<comment type="caution">
    <text evidence="2">The sequence shown here is derived from an EMBL/GenBank/DDBJ whole genome shotgun (WGS) entry which is preliminary data.</text>
</comment>
<dbReference type="PANTHER" id="PTHR24118:SF99">
    <property type="entry name" value="POTE ANKYRIN DOMAIN FAMILY MEMBER 3C-RELATED"/>
    <property type="match status" value="1"/>
</dbReference>
<feature type="repeat" description="ANK" evidence="1">
    <location>
        <begin position="477"/>
        <end position="509"/>
    </location>
</feature>